<accession>A0ACD3RIG1</accession>
<dbReference type="EMBL" id="CM011678">
    <property type="protein sequence ID" value="TMS19271.1"/>
    <property type="molecule type" value="Genomic_DNA"/>
</dbReference>
<keyword evidence="2" id="KW-1185">Reference proteome</keyword>
<organism evidence="1 2">
    <name type="scientific">Larimichthys crocea</name>
    <name type="common">Large yellow croaker</name>
    <name type="synonym">Pseudosciaena crocea</name>
    <dbReference type="NCBI Taxonomy" id="215358"/>
    <lineage>
        <taxon>Eukaryota</taxon>
        <taxon>Metazoa</taxon>
        <taxon>Chordata</taxon>
        <taxon>Craniata</taxon>
        <taxon>Vertebrata</taxon>
        <taxon>Euteleostomi</taxon>
        <taxon>Actinopterygii</taxon>
        <taxon>Neopterygii</taxon>
        <taxon>Teleostei</taxon>
        <taxon>Neoteleostei</taxon>
        <taxon>Acanthomorphata</taxon>
        <taxon>Eupercaria</taxon>
        <taxon>Sciaenidae</taxon>
        <taxon>Larimichthys</taxon>
    </lineage>
</organism>
<gene>
    <name evidence="1" type="ORF">E3U43_003592</name>
</gene>
<sequence length="158" mass="17047">MADTAVDTTVTAGGYSQAKKCLESSRQSGRDGTAGEAELLLPLWAGSHSNELKEKKEVEVEEKKKEKKEEEEEEEKTTDNGDAPANGTNGADHSDKAEKPEEEEEKHENGDGEGGEGGDKKAEDRGKWRFKRGRSGGLGLCSATCLQHCLTSLVNIVL</sequence>
<evidence type="ECO:0000313" key="1">
    <source>
        <dbReference type="EMBL" id="TMS19271.1"/>
    </source>
</evidence>
<dbReference type="Proteomes" id="UP000793456">
    <property type="component" value="Chromosome V"/>
</dbReference>
<evidence type="ECO:0000313" key="2">
    <source>
        <dbReference type="Proteomes" id="UP000793456"/>
    </source>
</evidence>
<proteinExistence type="predicted"/>
<reference evidence="1" key="1">
    <citation type="submission" date="2018-11" db="EMBL/GenBank/DDBJ databases">
        <title>The sequence and de novo assembly of Larimichthys crocea genome using PacBio and Hi-C technologies.</title>
        <authorList>
            <person name="Xu P."/>
            <person name="Chen B."/>
            <person name="Zhou Z."/>
            <person name="Ke Q."/>
            <person name="Wu Y."/>
            <person name="Bai H."/>
            <person name="Pu F."/>
        </authorList>
    </citation>
    <scope>NUCLEOTIDE SEQUENCE</scope>
    <source>
        <tissue evidence="1">Muscle</tissue>
    </source>
</reference>
<protein>
    <submittedName>
        <fullName evidence="1">Uncharacterized protein</fullName>
    </submittedName>
</protein>
<name>A0ACD3RIG1_LARCR</name>
<comment type="caution">
    <text evidence="1">The sequence shown here is derived from an EMBL/GenBank/DDBJ whole genome shotgun (WGS) entry which is preliminary data.</text>
</comment>